<dbReference type="OrthoDB" id="101710at2759"/>
<reference evidence="1" key="1">
    <citation type="submission" date="2023-04" db="EMBL/GenBank/DDBJ databases">
        <title>Phytophthora lilii NBRC 32176.</title>
        <authorList>
            <person name="Ichikawa N."/>
            <person name="Sato H."/>
            <person name="Tonouchi N."/>
        </authorList>
    </citation>
    <scope>NUCLEOTIDE SEQUENCE</scope>
    <source>
        <strain evidence="1">NBRC 32176</strain>
    </source>
</reference>
<sequence>MMQHAKLMSAVGLDMAKQEIHKALRGLEASPHDSQSVYTSLTSVFNVVVDHPQAELAVDSTLATQKNVQILRALIRMHLREEEMQWTLGRVISLASRASIRFQCQAGQLEMWNALFDMRSAHPQSIRVLEASLQATETLFRSNEFHVVKFRPQQLLGDLIGIMDRFLRVQTPQRRAHKLVVLALRVLVALYSSPRPTGLLLFSGESPIEGTKWACEITKRMVDSFTVFNRYVDSVGAWLNMALLLLRQHPVQALDNLFSPAPAREITWWFILVVERWQAQTKVMNSLFATLSHIFALPHNTLGDEIQVSLADKLFREQSLLDLLCEVIDRYHTKVSASDSLPYDAMLVLLEAIRVVRQWSERPTLLARFKASRSVKATLLLVLIEQLHSTTKQSPTSPLSRKRLVFVLEILLVLRRLATSSTLRGVLAASDKLQLSLKWLCCKPSDGDTIAIMHEDGDLPALVAREARAVLNLLAPTQEAAATSTAIVVTKAVAAPRKLQKATLVRPETLRAYANGAR</sequence>
<dbReference type="EMBL" id="BSXW01000882">
    <property type="protein sequence ID" value="GMF31113.1"/>
    <property type="molecule type" value="Genomic_DNA"/>
</dbReference>
<evidence type="ECO:0000313" key="1">
    <source>
        <dbReference type="EMBL" id="GMF31113.1"/>
    </source>
</evidence>
<accession>A0A9W6X4I1</accession>
<protein>
    <submittedName>
        <fullName evidence="1">Unnamed protein product</fullName>
    </submittedName>
</protein>
<comment type="caution">
    <text evidence="1">The sequence shown here is derived from an EMBL/GenBank/DDBJ whole genome shotgun (WGS) entry which is preliminary data.</text>
</comment>
<dbReference type="AlphaFoldDB" id="A0A9W6X4I1"/>
<name>A0A9W6X4I1_9STRA</name>
<organism evidence="1 2">
    <name type="scientific">Phytophthora lilii</name>
    <dbReference type="NCBI Taxonomy" id="2077276"/>
    <lineage>
        <taxon>Eukaryota</taxon>
        <taxon>Sar</taxon>
        <taxon>Stramenopiles</taxon>
        <taxon>Oomycota</taxon>
        <taxon>Peronosporomycetes</taxon>
        <taxon>Peronosporales</taxon>
        <taxon>Peronosporaceae</taxon>
        <taxon>Phytophthora</taxon>
    </lineage>
</organism>
<gene>
    <name evidence="1" type="ORF">Plil01_001330800</name>
</gene>
<dbReference type="Proteomes" id="UP001165083">
    <property type="component" value="Unassembled WGS sequence"/>
</dbReference>
<proteinExistence type="predicted"/>
<evidence type="ECO:0000313" key="2">
    <source>
        <dbReference type="Proteomes" id="UP001165083"/>
    </source>
</evidence>
<keyword evidence="2" id="KW-1185">Reference proteome</keyword>